<dbReference type="Pfam" id="PF17311">
    <property type="entry name" value="DUF5358"/>
    <property type="match status" value="1"/>
</dbReference>
<dbReference type="Proteomes" id="UP000294619">
    <property type="component" value="Unassembled WGS sequence"/>
</dbReference>
<gene>
    <name evidence="1" type="ORF">EDC16_104174</name>
    <name evidence="2" type="ORF">FHQ21_05995</name>
</gene>
<evidence type="ECO:0000313" key="4">
    <source>
        <dbReference type="Proteomes" id="UP000305526"/>
    </source>
</evidence>
<protein>
    <submittedName>
        <fullName evidence="1">Uncharacterized protein</fullName>
    </submittedName>
</protein>
<reference evidence="1 3" key="1">
    <citation type="submission" date="2019-03" db="EMBL/GenBank/DDBJ databases">
        <title>Genomic Encyclopedia of Type Strains, Phase IV (KMG-IV): sequencing the most valuable type-strain genomes for metagenomic binning, comparative biology and taxonomic classification.</title>
        <authorList>
            <person name="Goeker M."/>
        </authorList>
    </citation>
    <scope>NUCLEOTIDE SEQUENCE [LARGE SCALE GENOMIC DNA]</scope>
    <source>
        <strain evidence="1 3">DSM 28140</strain>
    </source>
</reference>
<accession>A0A4R3YB78</accession>
<evidence type="ECO:0000313" key="1">
    <source>
        <dbReference type="EMBL" id="TCV87984.1"/>
    </source>
</evidence>
<comment type="caution">
    <text evidence="1">The sequence shown here is derived from an EMBL/GenBank/DDBJ whole genome shotgun (WGS) entry which is preliminary data.</text>
</comment>
<evidence type="ECO:0000313" key="2">
    <source>
        <dbReference type="EMBL" id="TNG91998.1"/>
    </source>
</evidence>
<reference evidence="2 4" key="2">
    <citation type="submission" date="2019-05" db="EMBL/GenBank/DDBJ databases">
        <title>Pasteurellaceae isolates from reptiles.</title>
        <authorList>
            <person name="Bojesen A.M."/>
            <person name="Lund E."/>
        </authorList>
    </citation>
    <scope>NUCLEOTIDE SEQUENCE [LARGE SCALE GENOMIC DNA]</scope>
    <source>
        <strain evidence="2 4">ELNT2x</strain>
    </source>
</reference>
<evidence type="ECO:0000313" key="3">
    <source>
        <dbReference type="Proteomes" id="UP000294619"/>
    </source>
</evidence>
<dbReference type="Proteomes" id="UP000305526">
    <property type="component" value="Unassembled WGS sequence"/>
</dbReference>
<sequence length="184" mass="20622">MLKKLVLPAIALSVAACSLDKPEAAFPAEFANADYVLSDADAKGWVMSSHQAEQCIYPNLTRIQQAHFSQEDAYIHSQYVFFYPLEKIIGADYLKMIQEDEKSMGYAQYQYKKFKQLSTEPLPKAQCELLRANARDDLSVVKGQYKSGMVEESKTDGKQNGDAVATGDNKFFFDIIKWGAALVL</sequence>
<proteinExistence type="predicted"/>
<dbReference type="RefSeq" id="WP_132966306.1">
    <property type="nucleotide sequence ID" value="NZ_LEKL01000009.1"/>
</dbReference>
<dbReference type="InterPro" id="IPR035279">
    <property type="entry name" value="DUF5358"/>
</dbReference>
<dbReference type="AlphaFoldDB" id="A0A4R3YB78"/>
<keyword evidence="4" id="KW-1185">Reference proteome</keyword>
<dbReference type="EMBL" id="VDGV01000042">
    <property type="protein sequence ID" value="TNG91998.1"/>
    <property type="molecule type" value="Genomic_DNA"/>
</dbReference>
<dbReference type="PROSITE" id="PS51257">
    <property type="entry name" value="PROKAR_LIPOPROTEIN"/>
    <property type="match status" value="1"/>
</dbReference>
<dbReference type="EMBL" id="SMCP01000004">
    <property type="protein sequence ID" value="TCV87984.1"/>
    <property type="molecule type" value="Genomic_DNA"/>
</dbReference>
<name>A0A4R3YB78_9PAST</name>
<organism evidence="1 3">
    <name type="scientific">Testudinibacter aquarius</name>
    <dbReference type="NCBI Taxonomy" id="1524974"/>
    <lineage>
        <taxon>Bacteria</taxon>
        <taxon>Pseudomonadati</taxon>
        <taxon>Pseudomonadota</taxon>
        <taxon>Gammaproteobacteria</taxon>
        <taxon>Pasteurellales</taxon>
        <taxon>Pasteurellaceae</taxon>
        <taxon>Testudinibacter</taxon>
    </lineage>
</organism>